<dbReference type="Proteomes" id="UP001139461">
    <property type="component" value="Unassembled WGS sequence"/>
</dbReference>
<organism evidence="1 2">
    <name type="scientific">Aequorivita vitellina</name>
    <dbReference type="NCBI Taxonomy" id="2874475"/>
    <lineage>
        <taxon>Bacteria</taxon>
        <taxon>Pseudomonadati</taxon>
        <taxon>Bacteroidota</taxon>
        <taxon>Flavobacteriia</taxon>
        <taxon>Flavobacteriales</taxon>
        <taxon>Flavobacteriaceae</taxon>
        <taxon>Aequorivita</taxon>
    </lineage>
</organism>
<reference evidence="1" key="1">
    <citation type="submission" date="2021-09" db="EMBL/GenBank/DDBJ databases">
        <title>Genome of Aequorivita sp. strain F47161.</title>
        <authorList>
            <person name="Wang Y."/>
        </authorList>
    </citation>
    <scope>NUCLEOTIDE SEQUENCE</scope>
    <source>
        <strain evidence="1">F47161</strain>
    </source>
</reference>
<sequence length="62" mass="6973">MAINPNSFGSYDILAKVKMANGNKTEANKAIDQAIRLANQLEARQWQINELLETESEINKKP</sequence>
<dbReference type="RefSeq" id="WP_237603650.1">
    <property type="nucleotide sequence ID" value="NZ_JAIRBA010000027.1"/>
</dbReference>
<dbReference type="AlphaFoldDB" id="A0A9X1QX24"/>
<name>A0A9X1QX24_9FLAO</name>
<evidence type="ECO:0000313" key="1">
    <source>
        <dbReference type="EMBL" id="MCG2419865.1"/>
    </source>
</evidence>
<accession>A0A9X1QX24</accession>
<comment type="caution">
    <text evidence="1">The sequence shown here is derived from an EMBL/GenBank/DDBJ whole genome shotgun (WGS) entry which is preliminary data.</text>
</comment>
<evidence type="ECO:0000313" key="2">
    <source>
        <dbReference type="Proteomes" id="UP001139461"/>
    </source>
</evidence>
<dbReference type="EMBL" id="JAIRBA010000027">
    <property type="protein sequence ID" value="MCG2419865.1"/>
    <property type="molecule type" value="Genomic_DNA"/>
</dbReference>
<keyword evidence="2" id="KW-1185">Reference proteome</keyword>
<proteinExistence type="predicted"/>
<gene>
    <name evidence="1" type="ORF">K8089_12615</name>
</gene>
<protein>
    <submittedName>
        <fullName evidence="1">Uncharacterized protein</fullName>
    </submittedName>
</protein>